<dbReference type="PROSITE" id="PS50075">
    <property type="entry name" value="CARRIER"/>
    <property type="match status" value="1"/>
</dbReference>
<gene>
    <name evidence="5" type="primary">tycC_3</name>
    <name evidence="5" type="ORF">VIM7927_04424</name>
</gene>
<dbReference type="GO" id="GO:0043041">
    <property type="term" value="P:amino acid activation for nonribosomal peptide biosynthetic process"/>
    <property type="evidence" value="ECO:0007669"/>
    <property type="project" value="TreeGrafter"/>
</dbReference>
<dbReference type="PANTHER" id="PTHR45527:SF14">
    <property type="entry name" value="PLIPASTATIN SYNTHASE SUBUNIT B"/>
    <property type="match status" value="1"/>
</dbReference>
<dbReference type="SUPFAM" id="SSF56801">
    <property type="entry name" value="Acetyl-CoA synthetase-like"/>
    <property type="match status" value="1"/>
</dbReference>
<dbReference type="Gene3D" id="1.10.1200.10">
    <property type="entry name" value="ACP-like"/>
    <property type="match status" value="1"/>
</dbReference>
<dbReference type="Pfam" id="PF13193">
    <property type="entry name" value="AMP-binding_C"/>
    <property type="match status" value="1"/>
</dbReference>
<dbReference type="InterPro" id="IPR006162">
    <property type="entry name" value="Ppantetheine_attach_site"/>
</dbReference>
<dbReference type="InterPro" id="IPR009081">
    <property type="entry name" value="PP-bd_ACP"/>
</dbReference>
<evidence type="ECO:0000313" key="5">
    <source>
        <dbReference type="EMBL" id="SMS03061.1"/>
    </source>
</evidence>
<name>A0A1Y6J1D5_9VIBR</name>
<dbReference type="GO" id="GO:0005829">
    <property type="term" value="C:cytosol"/>
    <property type="evidence" value="ECO:0007669"/>
    <property type="project" value="TreeGrafter"/>
</dbReference>
<evidence type="ECO:0000256" key="3">
    <source>
        <dbReference type="ARBA" id="ARBA00022553"/>
    </source>
</evidence>
<sequence>MRGFRIELGEIESALVSCGVESAVVIAQGDSASKRLVAYFTGGAGMSAGELKSRLSEHLPDYMVPVAYVTLAEIPLTANGKVDRRALPEPDEAAFVTREYEAPKNTMETTLAEIWSSLLGVERVGRQDDFFELGGHSLLAVRLISEIQHRLSIEVTITELFEHSVLSALAMKLAYIKLSAFASQDIEHVAQRLSKGKK</sequence>
<proteinExistence type="predicted"/>
<dbReference type="Proteomes" id="UP000196125">
    <property type="component" value="Unassembled WGS sequence"/>
</dbReference>
<dbReference type="SUPFAM" id="SSF47336">
    <property type="entry name" value="ACP-like"/>
    <property type="match status" value="1"/>
</dbReference>
<dbReference type="GO" id="GO:0031177">
    <property type="term" value="F:phosphopantetheine binding"/>
    <property type="evidence" value="ECO:0007669"/>
    <property type="project" value="TreeGrafter"/>
</dbReference>
<dbReference type="InterPro" id="IPR036736">
    <property type="entry name" value="ACP-like_sf"/>
</dbReference>
<evidence type="ECO:0000256" key="2">
    <source>
        <dbReference type="ARBA" id="ARBA00022450"/>
    </source>
</evidence>
<reference evidence="5 6" key="1">
    <citation type="submission" date="2017-05" db="EMBL/GenBank/DDBJ databases">
        <authorList>
            <person name="Song R."/>
            <person name="Chenine A.L."/>
            <person name="Ruprecht R.M."/>
        </authorList>
    </citation>
    <scope>NUCLEOTIDE SEQUENCE [LARGE SCALE GENOMIC DNA]</scope>
    <source>
        <strain evidence="5 6">CECT 7927</strain>
    </source>
</reference>
<dbReference type="PROSITE" id="PS00012">
    <property type="entry name" value="PHOSPHOPANTETHEINE"/>
    <property type="match status" value="1"/>
</dbReference>
<dbReference type="Gene3D" id="3.30.300.30">
    <property type="match status" value="1"/>
</dbReference>
<evidence type="ECO:0000256" key="1">
    <source>
        <dbReference type="ARBA" id="ARBA00001957"/>
    </source>
</evidence>
<feature type="domain" description="Carrier" evidence="4">
    <location>
        <begin position="102"/>
        <end position="177"/>
    </location>
</feature>
<evidence type="ECO:0000259" key="4">
    <source>
        <dbReference type="PROSITE" id="PS50075"/>
    </source>
</evidence>
<dbReference type="EMBL" id="FXXI01000018">
    <property type="protein sequence ID" value="SMS03061.1"/>
    <property type="molecule type" value="Genomic_DNA"/>
</dbReference>
<dbReference type="GO" id="GO:0044550">
    <property type="term" value="P:secondary metabolite biosynthetic process"/>
    <property type="evidence" value="ECO:0007669"/>
    <property type="project" value="TreeGrafter"/>
</dbReference>
<dbReference type="AlphaFoldDB" id="A0A1Y6J1D5"/>
<dbReference type="Pfam" id="PF00550">
    <property type="entry name" value="PP-binding"/>
    <property type="match status" value="1"/>
</dbReference>
<accession>A0A1Y6J1D5</accession>
<organism evidence="5 6">
    <name type="scientific">Vibrio mangrovi</name>
    <dbReference type="NCBI Taxonomy" id="474394"/>
    <lineage>
        <taxon>Bacteria</taxon>
        <taxon>Pseudomonadati</taxon>
        <taxon>Pseudomonadota</taxon>
        <taxon>Gammaproteobacteria</taxon>
        <taxon>Vibrionales</taxon>
        <taxon>Vibrionaceae</taxon>
        <taxon>Vibrio</taxon>
    </lineage>
</organism>
<dbReference type="PANTHER" id="PTHR45527">
    <property type="entry name" value="NONRIBOSOMAL PEPTIDE SYNTHETASE"/>
    <property type="match status" value="1"/>
</dbReference>
<dbReference type="InterPro" id="IPR025110">
    <property type="entry name" value="AMP-bd_C"/>
</dbReference>
<dbReference type="InterPro" id="IPR045851">
    <property type="entry name" value="AMP-bd_C_sf"/>
</dbReference>
<dbReference type="FunFam" id="1.10.1200.10:FF:000005">
    <property type="entry name" value="Nonribosomal peptide synthetase 1"/>
    <property type="match status" value="1"/>
</dbReference>
<protein>
    <submittedName>
        <fullName evidence="5">Tyrocidine synthase 3</fullName>
    </submittedName>
</protein>
<comment type="cofactor">
    <cofactor evidence="1">
        <name>pantetheine 4'-phosphate</name>
        <dbReference type="ChEBI" id="CHEBI:47942"/>
    </cofactor>
</comment>
<evidence type="ECO:0000313" key="6">
    <source>
        <dbReference type="Proteomes" id="UP000196125"/>
    </source>
</evidence>
<keyword evidence="2" id="KW-0596">Phosphopantetheine</keyword>
<keyword evidence="3" id="KW-0597">Phosphoprotein</keyword>